<feature type="region of interest" description="Disordered" evidence="1">
    <location>
        <begin position="22"/>
        <end position="53"/>
    </location>
</feature>
<feature type="region of interest" description="Disordered" evidence="1">
    <location>
        <begin position="108"/>
        <end position="133"/>
    </location>
</feature>
<evidence type="ECO:0000313" key="2">
    <source>
        <dbReference type="EMBL" id="GHJ33700.1"/>
    </source>
</evidence>
<reference evidence="2" key="1">
    <citation type="submission" date="2024-05" db="EMBL/GenBank/DDBJ databases">
        <title>Whole genome shotgun sequence of Streptomyces hygroscopicus NBRC 113678.</title>
        <authorList>
            <person name="Komaki H."/>
            <person name="Tamura T."/>
        </authorList>
    </citation>
    <scope>NUCLEOTIDE SEQUENCE</scope>
    <source>
        <strain evidence="2">N11-34</strain>
    </source>
</reference>
<sequence>MHAWHFWIYRHAIETAPIEHSVGAPGRRAQPTYSIGAPGRGTAEAPDRGFRSPRADGFLRGAALRTPFVPWWSAFVTADRWARSPWTPRHGGEGAVSPLRLALRAAWMGAPSPKPPPATPRGGSGRGRGAAHG</sequence>
<organism evidence="2 3">
    <name type="scientific">Streptomyces hygroscopicus</name>
    <dbReference type="NCBI Taxonomy" id="1912"/>
    <lineage>
        <taxon>Bacteria</taxon>
        <taxon>Bacillati</taxon>
        <taxon>Actinomycetota</taxon>
        <taxon>Actinomycetes</taxon>
        <taxon>Kitasatosporales</taxon>
        <taxon>Streptomycetaceae</taxon>
        <taxon>Streptomyces</taxon>
        <taxon>Streptomyces violaceusniger group</taxon>
    </lineage>
</organism>
<proteinExistence type="predicted"/>
<comment type="caution">
    <text evidence="2">The sequence shown here is derived from an EMBL/GenBank/DDBJ whole genome shotgun (WGS) entry which is preliminary data.</text>
</comment>
<gene>
    <name evidence="2" type="ORF">TPA0910_81330</name>
</gene>
<dbReference type="Proteomes" id="UP001054854">
    <property type="component" value="Unassembled WGS sequence"/>
</dbReference>
<evidence type="ECO:0000256" key="1">
    <source>
        <dbReference type="SAM" id="MobiDB-lite"/>
    </source>
</evidence>
<keyword evidence="3" id="KW-1185">Reference proteome</keyword>
<evidence type="ECO:0000313" key="3">
    <source>
        <dbReference type="Proteomes" id="UP001054854"/>
    </source>
</evidence>
<feature type="compositionally biased region" description="Gly residues" evidence="1">
    <location>
        <begin position="122"/>
        <end position="133"/>
    </location>
</feature>
<name>A0ABQ3UDM9_STRHY</name>
<dbReference type="EMBL" id="BNEK01000005">
    <property type="protein sequence ID" value="GHJ33700.1"/>
    <property type="molecule type" value="Genomic_DNA"/>
</dbReference>
<protein>
    <submittedName>
        <fullName evidence="2">Uncharacterized protein</fullName>
    </submittedName>
</protein>
<accession>A0ABQ3UDM9</accession>